<dbReference type="GO" id="GO:0030153">
    <property type="term" value="P:bacteriocin immunity"/>
    <property type="evidence" value="ECO:0007669"/>
    <property type="project" value="UniProtKB-KW"/>
</dbReference>
<keyword evidence="1" id="KW-0079">Bacteriocin immunity</keyword>
<dbReference type="SUPFAM" id="SSF109797">
    <property type="entry name" value="Bacteriocin immunity protein-like"/>
    <property type="match status" value="1"/>
</dbReference>
<reference evidence="2 3" key="1">
    <citation type="journal article" date="2019" name="Syst. Appl. Microbiol.">
        <title>Polyphasic characterization of two novel Lactobacillus spp. isolated from blown salami packages: Description of Lactobacillus halodurans sp. nov. and Lactobacillus salsicarnum sp. nov.</title>
        <authorList>
            <person name="Schuster J.A."/>
            <person name="Klingl A."/>
            <person name="Vogel R.F."/>
            <person name="Ehrmann M.A."/>
        </authorList>
    </citation>
    <scope>NUCLEOTIDE SEQUENCE [LARGE SCALE GENOMIC DNA]</scope>
    <source>
        <strain evidence="2 3">TMW 1.2118</strain>
    </source>
</reference>
<dbReference type="OrthoDB" id="2325759at2"/>
<dbReference type="EMBL" id="VDFM01000009">
    <property type="protein sequence ID" value="MQS52921.1"/>
    <property type="molecule type" value="Genomic_DNA"/>
</dbReference>
<name>A0A5P0ZIK0_9LACO</name>
<comment type="caution">
    <text evidence="2">The sequence shown here is derived from an EMBL/GenBank/DDBJ whole genome shotgun (WGS) entry which is preliminary data.</text>
</comment>
<protein>
    <recommendedName>
        <fullName evidence="4">Bacteriocin immunity protein</fullName>
    </recommendedName>
</protein>
<gene>
    <name evidence="2" type="ORF">FHL02_07795</name>
</gene>
<proteinExistence type="predicted"/>
<evidence type="ECO:0000256" key="1">
    <source>
        <dbReference type="ARBA" id="ARBA00023025"/>
    </source>
</evidence>
<dbReference type="Proteomes" id="UP000380386">
    <property type="component" value="Unassembled WGS sequence"/>
</dbReference>
<accession>A0A5P0ZIK0</accession>
<dbReference type="InterPro" id="IPR023130">
    <property type="entry name" value="Ta0600-like_sf"/>
</dbReference>
<dbReference type="Gene3D" id="1.20.1440.50">
    <property type="entry name" value="Ta0600-like"/>
    <property type="match status" value="1"/>
</dbReference>
<organism evidence="2 3">
    <name type="scientific">Companilactobacillus mishanensis</name>
    <dbReference type="NCBI Taxonomy" id="2486008"/>
    <lineage>
        <taxon>Bacteria</taxon>
        <taxon>Bacillati</taxon>
        <taxon>Bacillota</taxon>
        <taxon>Bacilli</taxon>
        <taxon>Lactobacillales</taxon>
        <taxon>Lactobacillaceae</taxon>
        <taxon>Companilactobacillus</taxon>
    </lineage>
</organism>
<dbReference type="AlphaFoldDB" id="A0A5P0ZIK0"/>
<dbReference type="RefSeq" id="WP_153383478.1">
    <property type="nucleotide sequence ID" value="NZ_VDFM01000009.1"/>
</dbReference>
<evidence type="ECO:0008006" key="4">
    <source>
        <dbReference type="Google" id="ProtNLM"/>
    </source>
</evidence>
<evidence type="ECO:0000313" key="3">
    <source>
        <dbReference type="Proteomes" id="UP000380386"/>
    </source>
</evidence>
<evidence type="ECO:0000313" key="2">
    <source>
        <dbReference type="EMBL" id="MQS52921.1"/>
    </source>
</evidence>
<sequence>MKYNKETADKILKLTNECLDDPEISSDEKLNSLLGELNQKVKYQKRFKNSTGLRKQVGKYVRKHGFQMPQKLSDLLEALSEANANSGSKRNWLSGFQN</sequence>